<comment type="caution">
    <text evidence="1">The sequence shown here is derived from an EMBL/GenBank/DDBJ whole genome shotgun (WGS) entry which is preliminary data.</text>
</comment>
<accession>A0A8S1SH64</accession>
<protein>
    <submittedName>
        <fullName evidence="1">Uncharacterized protein</fullName>
    </submittedName>
</protein>
<name>A0A8S1SH64_PAROT</name>
<gene>
    <name evidence="1" type="ORF">POCTA_138.1.T0120024</name>
</gene>
<dbReference type="Proteomes" id="UP000683925">
    <property type="component" value="Unassembled WGS sequence"/>
</dbReference>
<organism evidence="1 2">
    <name type="scientific">Paramecium octaurelia</name>
    <dbReference type="NCBI Taxonomy" id="43137"/>
    <lineage>
        <taxon>Eukaryota</taxon>
        <taxon>Sar</taxon>
        <taxon>Alveolata</taxon>
        <taxon>Ciliophora</taxon>
        <taxon>Intramacronucleata</taxon>
        <taxon>Oligohymenophorea</taxon>
        <taxon>Peniculida</taxon>
        <taxon>Parameciidae</taxon>
        <taxon>Paramecium</taxon>
    </lineage>
</organism>
<evidence type="ECO:0000313" key="1">
    <source>
        <dbReference type="EMBL" id="CAD8140671.1"/>
    </source>
</evidence>
<dbReference type="EMBL" id="CAJJDP010000011">
    <property type="protein sequence ID" value="CAD8140671.1"/>
    <property type="molecule type" value="Genomic_DNA"/>
</dbReference>
<sequence>MVEYYRKLMNHRSRNLISINLSFKSLISVQLYTSLCKQYLFIDLKRQLKIHKQVTTLTL</sequence>
<proteinExistence type="predicted"/>
<evidence type="ECO:0000313" key="2">
    <source>
        <dbReference type="Proteomes" id="UP000683925"/>
    </source>
</evidence>
<reference evidence="1" key="1">
    <citation type="submission" date="2021-01" db="EMBL/GenBank/DDBJ databases">
        <authorList>
            <consortium name="Genoscope - CEA"/>
            <person name="William W."/>
        </authorList>
    </citation>
    <scope>NUCLEOTIDE SEQUENCE</scope>
</reference>
<dbReference type="AlphaFoldDB" id="A0A8S1SH64"/>
<keyword evidence="2" id="KW-1185">Reference proteome</keyword>